<comment type="caution">
    <text evidence="1">The sequence shown here is derived from an EMBL/GenBank/DDBJ whole genome shotgun (WGS) entry which is preliminary data.</text>
</comment>
<protein>
    <recommendedName>
        <fullName evidence="3">Capsule assembly Wzi family protein</fullName>
    </recommendedName>
</protein>
<keyword evidence="2" id="KW-1185">Reference proteome</keyword>
<dbReference type="InterPro" id="IPR038636">
    <property type="entry name" value="Wzi_sf"/>
</dbReference>
<evidence type="ECO:0000313" key="2">
    <source>
        <dbReference type="Proteomes" id="UP000634668"/>
    </source>
</evidence>
<accession>A0A918MHI8</accession>
<reference evidence="1" key="1">
    <citation type="journal article" date="2014" name="Int. J. Syst. Evol. Microbiol.">
        <title>Complete genome sequence of Corynebacterium casei LMG S-19264T (=DSM 44701T), isolated from a smear-ripened cheese.</title>
        <authorList>
            <consortium name="US DOE Joint Genome Institute (JGI-PGF)"/>
            <person name="Walter F."/>
            <person name="Albersmeier A."/>
            <person name="Kalinowski J."/>
            <person name="Ruckert C."/>
        </authorList>
    </citation>
    <scope>NUCLEOTIDE SEQUENCE</scope>
    <source>
        <strain evidence="1">KCTC 12113</strain>
    </source>
</reference>
<dbReference type="Proteomes" id="UP000634668">
    <property type="component" value="Unassembled WGS sequence"/>
</dbReference>
<organism evidence="1 2">
    <name type="scientific">Arenibacter certesii</name>
    <dbReference type="NCBI Taxonomy" id="228955"/>
    <lineage>
        <taxon>Bacteria</taxon>
        <taxon>Pseudomonadati</taxon>
        <taxon>Bacteroidota</taxon>
        <taxon>Flavobacteriia</taxon>
        <taxon>Flavobacteriales</taxon>
        <taxon>Flavobacteriaceae</taxon>
        <taxon>Arenibacter</taxon>
    </lineage>
</organism>
<evidence type="ECO:0000313" key="1">
    <source>
        <dbReference type="EMBL" id="GGW22094.1"/>
    </source>
</evidence>
<name>A0A918MHI8_9FLAO</name>
<sequence>MLHAQSHFITEVSLKGLQPEGKNTFWTHSNTNALISPTTRFLGTISSEYAKQMGNYGRLTLGGSAFYTVNHEHPNIAAFNQYYGEYQFRKVSLTLGAKQRPEKQMGLSSVGGDIIWSNNARAIPGLELTTATPIKISNVLSLDATLGHYLQNDDRYVQNARVHYKQVTFNFNTSQNSVLSVGIHNYAQWGGISTSIGKQPDSFKDYLRVVFGHSGTSEASVNDQINALGNHLGSYHVEYKYQFKNKDKLHLYYQSIFEDTSGRELENFPDGVWGVFWSSPKNSFIKGLLYEYQHTLSQSGLSPIRGGDNYFSNSIYRSGWTYFGEAIGTPFITPNPNGIGIINNTYRAHHVGATGRMFNLYYKGKASYVENMGRHRTRWNPTHKNLYVYGDLTYFTSPRSSFTFILSGDIYSATRDRLTVGFGYKYRFVKLYPQFE</sequence>
<evidence type="ECO:0008006" key="3">
    <source>
        <dbReference type="Google" id="ProtNLM"/>
    </source>
</evidence>
<proteinExistence type="predicted"/>
<dbReference type="Pfam" id="PF14052">
    <property type="entry name" value="Caps_assemb_Wzi"/>
    <property type="match status" value="1"/>
</dbReference>
<dbReference type="EMBL" id="BMWP01000001">
    <property type="protein sequence ID" value="GGW22094.1"/>
    <property type="molecule type" value="Genomic_DNA"/>
</dbReference>
<dbReference type="InterPro" id="IPR026950">
    <property type="entry name" value="Caps_assemb_Wzi"/>
</dbReference>
<dbReference type="AlphaFoldDB" id="A0A918MHI8"/>
<dbReference type="Gene3D" id="2.40.160.130">
    <property type="entry name" value="Capsule assembly protein Wzi"/>
    <property type="match status" value="1"/>
</dbReference>
<gene>
    <name evidence="1" type="ORF">GCM10007383_01480</name>
</gene>
<reference evidence="1" key="2">
    <citation type="submission" date="2020-09" db="EMBL/GenBank/DDBJ databases">
        <authorList>
            <person name="Sun Q."/>
            <person name="Kim S."/>
        </authorList>
    </citation>
    <scope>NUCLEOTIDE SEQUENCE</scope>
    <source>
        <strain evidence="1">KCTC 12113</strain>
    </source>
</reference>